<keyword evidence="6" id="KW-1185">Reference proteome</keyword>
<dbReference type="PROSITE" id="PS00061">
    <property type="entry name" value="ADH_SHORT"/>
    <property type="match status" value="1"/>
</dbReference>
<protein>
    <submittedName>
        <fullName evidence="5">3-oxoacyl-[acyl-carrier protein] reductase</fullName>
        <ecNumber evidence="5">1.1.1.125</ecNumber>
    </submittedName>
</protein>
<evidence type="ECO:0000256" key="3">
    <source>
        <dbReference type="RuleBase" id="RU000363"/>
    </source>
</evidence>
<dbReference type="EC" id="1.1.1.125" evidence="5"/>
<dbReference type="Gene3D" id="3.40.50.720">
    <property type="entry name" value="NAD(P)-binding Rossmann-like Domain"/>
    <property type="match status" value="1"/>
</dbReference>
<dbReference type="PANTHER" id="PTHR42879">
    <property type="entry name" value="3-OXOACYL-(ACYL-CARRIER-PROTEIN) REDUCTASE"/>
    <property type="match status" value="1"/>
</dbReference>
<gene>
    <name evidence="5" type="primary">fabG-1</name>
    <name evidence="5" type="ORF">BBEV_0427</name>
</gene>
<dbReference type="InterPro" id="IPR002347">
    <property type="entry name" value="SDR_fam"/>
</dbReference>
<dbReference type="SMART" id="SM00822">
    <property type="entry name" value="PKS_KR"/>
    <property type="match status" value="1"/>
</dbReference>
<dbReference type="Pfam" id="PF00106">
    <property type="entry name" value="adh_short"/>
    <property type="match status" value="1"/>
</dbReference>
<dbReference type="PATRIC" id="fig|632773.3.peg.461"/>
<dbReference type="InterPro" id="IPR057326">
    <property type="entry name" value="KR_dom"/>
</dbReference>
<dbReference type="PRINTS" id="PR00080">
    <property type="entry name" value="SDRFAMILY"/>
</dbReference>
<keyword evidence="2 5" id="KW-0560">Oxidoreductase</keyword>
<sequence length="268" mass="28840">MIFAKEAFETKHVLITGATGGIGEAVAVAAAEHGMKVTLTGRNPDKLKAVTETVRAHGGSKASVQAVRGDLTVKEDRSRMLDEAMEAHGPLHHLVNNAGIAKGAVMEDLTEEDLRDVMELNFTSTVLFTQEVYHRMTKANSGETIVNVASLSGLRGTYGATAYCGSKFALIGFTQSFAYEAIEHGIRVNAVCPGFVETDMARSIIQRKAERKGRTYEEEYKTTMDSLPSKRITQPDEVANSILYLMSPAAGNIIGESMKISGGAVMHG</sequence>
<evidence type="ECO:0000259" key="4">
    <source>
        <dbReference type="SMART" id="SM00822"/>
    </source>
</evidence>
<dbReference type="STRING" id="632773.BBEV_0427"/>
<dbReference type="InterPro" id="IPR036291">
    <property type="entry name" value="NAD(P)-bd_dom_sf"/>
</dbReference>
<evidence type="ECO:0000256" key="1">
    <source>
        <dbReference type="ARBA" id="ARBA00006484"/>
    </source>
</evidence>
<accession>A0A1D7QS52</accession>
<dbReference type="FunFam" id="3.40.50.720:FF:000084">
    <property type="entry name" value="Short-chain dehydrogenase reductase"/>
    <property type="match status" value="1"/>
</dbReference>
<dbReference type="PRINTS" id="PR00081">
    <property type="entry name" value="GDHRDH"/>
</dbReference>
<feature type="domain" description="Ketoreductase" evidence="4">
    <location>
        <begin position="11"/>
        <end position="185"/>
    </location>
</feature>
<evidence type="ECO:0000313" key="6">
    <source>
        <dbReference type="Proteomes" id="UP000094463"/>
    </source>
</evidence>
<dbReference type="CDD" id="cd05233">
    <property type="entry name" value="SDR_c"/>
    <property type="match status" value="1"/>
</dbReference>
<comment type="similarity">
    <text evidence="1 3">Belongs to the short-chain dehydrogenases/reductases (SDR) family.</text>
</comment>
<dbReference type="AlphaFoldDB" id="A0A1D7QS52"/>
<reference evidence="5 6" key="1">
    <citation type="submission" date="2015-08" db="EMBL/GenBank/DDBJ databases">
        <title>The complete genome sequence of Bacillus beveridgei MLTeJB.</title>
        <authorList>
            <person name="Hanson T.E."/>
            <person name="Mesa C."/>
            <person name="Basesman S.M."/>
            <person name="Oremland R.S."/>
        </authorList>
    </citation>
    <scope>NUCLEOTIDE SEQUENCE [LARGE SCALE GENOMIC DNA]</scope>
    <source>
        <strain evidence="5 6">MLTeJB</strain>
    </source>
</reference>
<dbReference type="OrthoDB" id="9803333at2"/>
<dbReference type="Proteomes" id="UP000094463">
    <property type="component" value="Chromosome"/>
</dbReference>
<dbReference type="SUPFAM" id="SSF51735">
    <property type="entry name" value="NAD(P)-binding Rossmann-fold domains"/>
    <property type="match status" value="1"/>
</dbReference>
<proteinExistence type="inferred from homology"/>
<dbReference type="RefSeq" id="WP_069363957.1">
    <property type="nucleotide sequence ID" value="NZ_CP012502.1"/>
</dbReference>
<evidence type="ECO:0000256" key="2">
    <source>
        <dbReference type="ARBA" id="ARBA00023002"/>
    </source>
</evidence>
<dbReference type="InterPro" id="IPR050259">
    <property type="entry name" value="SDR"/>
</dbReference>
<dbReference type="GO" id="GO:0008206">
    <property type="term" value="P:bile acid metabolic process"/>
    <property type="evidence" value="ECO:0007669"/>
    <property type="project" value="UniProtKB-ARBA"/>
</dbReference>
<dbReference type="PANTHER" id="PTHR42879:SF2">
    <property type="entry name" value="3-OXOACYL-[ACYL-CARRIER-PROTEIN] REDUCTASE FABG"/>
    <property type="match status" value="1"/>
</dbReference>
<dbReference type="KEGG" id="bbev:BBEV_0427"/>
<dbReference type="GO" id="GO:0008678">
    <property type="term" value="F:2-deoxy-D-gluconate 3-dehydrogenase activity"/>
    <property type="evidence" value="ECO:0007669"/>
    <property type="project" value="UniProtKB-EC"/>
</dbReference>
<organism evidence="5 6">
    <name type="scientific">Salisediminibacterium beveridgei</name>
    <dbReference type="NCBI Taxonomy" id="632773"/>
    <lineage>
        <taxon>Bacteria</taxon>
        <taxon>Bacillati</taxon>
        <taxon>Bacillota</taxon>
        <taxon>Bacilli</taxon>
        <taxon>Bacillales</taxon>
        <taxon>Bacillaceae</taxon>
        <taxon>Salisediminibacterium</taxon>
    </lineage>
</organism>
<evidence type="ECO:0000313" key="5">
    <source>
        <dbReference type="EMBL" id="AOM81821.1"/>
    </source>
</evidence>
<dbReference type="InterPro" id="IPR020904">
    <property type="entry name" value="Sc_DH/Rdtase_CS"/>
</dbReference>
<dbReference type="EMBL" id="CP012502">
    <property type="protein sequence ID" value="AOM81821.1"/>
    <property type="molecule type" value="Genomic_DNA"/>
</dbReference>
<name>A0A1D7QS52_9BACI</name>